<dbReference type="CDD" id="cd06170">
    <property type="entry name" value="LuxR_C_like"/>
    <property type="match status" value="1"/>
</dbReference>
<dbReference type="RefSeq" id="WP_132978831.1">
    <property type="nucleotide sequence ID" value="NZ_BAAAEN010000001.1"/>
</dbReference>
<comment type="caution">
    <text evidence="5">The sequence shown here is derived from an EMBL/GenBank/DDBJ whole genome shotgun (WGS) entry which is preliminary data.</text>
</comment>
<proteinExistence type="predicted"/>
<dbReference type="InterPro" id="IPR000792">
    <property type="entry name" value="Tscrpt_reg_LuxR_C"/>
</dbReference>
<keyword evidence="6" id="KW-1185">Reference proteome</keyword>
<dbReference type="EMBL" id="BAAAEN010000001">
    <property type="protein sequence ID" value="GAA0491141.1"/>
    <property type="molecule type" value="Genomic_DNA"/>
</dbReference>
<evidence type="ECO:0000256" key="3">
    <source>
        <dbReference type="ARBA" id="ARBA00023163"/>
    </source>
</evidence>
<evidence type="ECO:0000259" key="4">
    <source>
        <dbReference type="PROSITE" id="PS50043"/>
    </source>
</evidence>
<protein>
    <recommendedName>
        <fullName evidence="4">HTH luxR-type domain-containing protein</fullName>
    </recommendedName>
</protein>
<evidence type="ECO:0000256" key="1">
    <source>
        <dbReference type="ARBA" id="ARBA00023015"/>
    </source>
</evidence>
<dbReference type="Proteomes" id="UP001501706">
    <property type="component" value="Unassembled WGS sequence"/>
</dbReference>
<reference evidence="5 6" key="1">
    <citation type="journal article" date="2019" name="Int. J. Syst. Evol. Microbiol.">
        <title>The Global Catalogue of Microorganisms (GCM) 10K type strain sequencing project: providing services to taxonomists for standard genome sequencing and annotation.</title>
        <authorList>
            <consortium name="The Broad Institute Genomics Platform"/>
            <consortium name="The Broad Institute Genome Sequencing Center for Infectious Disease"/>
            <person name="Wu L."/>
            <person name="Ma J."/>
        </authorList>
    </citation>
    <scope>NUCLEOTIDE SEQUENCE [LARGE SCALE GENOMIC DNA]</scope>
    <source>
        <strain evidence="5 6">JCM 14330</strain>
    </source>
</reference>
<sequence length="271" mass="30548">MQLVHLHEPRAEDGSWRHARELASFAMAGVIGCLGHEDFDTAALRQLNAAIALCWWSTYSLHKHRPPELHATGSFQAPDHTRDAFRFYRQGVYRYDQTFEAARERVLHGGAVVTHWHAAELPSEHRDGIYTRHALRERVSLVTAWEEDDLIAINLYRRDEQPAFSDAELDLICGLAPPLIACIESHLRSRRAAARPPACQPAPLAALPRREREVCERLLRGWTHEGIGADLGISAGTVKTYRDRAFERLGIHHRNELFALALDGLAPPSQA</sequence>
<dbReference type="InterPro" id="IPR016032">
    <property type="entry name" value="Sig_transdc_resp-reg_C-effctor"/>
</dbReference>
<dbReference type="PANTHER" id="PTHR44688">
    <property type="entry name" value="DNA-BINDING TRANSCRIPTIONAL ACTIVATOR DEVR_DOSR"/>
    <property type="match status" value="1"/>
</dbReference>
<dbReference type="PANTHER" id="PTHR44688:SF16">
    <property type="entry name" value="DNA-BINDING TRANSCRIPTIONAL ACTIVATOR DEVR_DOSR"/>
    <property type="match status" value="1"/>
</dbReference>
<keyword evidence="1" id="KW-0805">Transcription regulation</keyword>
<name>A0ABN1B687_9BURK</name>
<dbReference type="SUPFAM" id="SSF46894">
    <property type="entry name" value="C-terminal effector domain of the bipartite response regulators"/>
    <property type="match status" value="1"/>
</dbReference>
<evidence type="ECO:0000256" key="2">
    <source>
        <dbReference type="ARBA" id="ARBA00023125"/>
    </source>
</evidence>
<dbReference type="Pfam" id="PF00196">
    <property type="entry name" value="GerE"/>
    <property type="match status" value="1"/>
</dbReference>
<organism evidence="5 6">
    <name type="scientific">Pigmentiphaga daeguensis</name>
    <dbReference type="NCBI Taxonomy" id="414049"/>
    <lineage>
        <taxon>Bacteria</taxon>
        <taxon>Pseudomonadati</taxon>
        <taxon>Pseudomonadota</taxon>
        <taxon>Betaproteobacteria</taxon>
        <taxon>Burkholderiales</taxon>
        <taxon>Alcaligenaceae</taxon>
        <taxon>Pigmentiphaga</taxon>
    </lineage>
</organism>
<accession>A0ABN1B687</accession>
<feature type="domain" description="HTH luxR-type" evidence="4">
    <location>
        <begin position="200"/>
        <end position="265"/>
    </location>
</feature>
<keyword evidence="2" id="KW-0238">DNA-binding</keyword>
<dbReference type="Gene3D" id="1.10.10.10">
    <property type="entry name" value="Winged helix-like DNA-binding domain superfamily/Winged helix DNA-binding domain"/>
    <property type="match status" value="1"/>
</dbReference>
<evidence type="ECO:0000313" key="5">
    <source>
        <dbReference type="EMBL" id="GAA0491141.1"/>
    </source>
</evidence>
<dbReference type="InterPro" id="IPR036388">
    <property type="entry name" value="WH-like_DNA-bd_sf"/>
</dbReference>
<evidence type="ECO:0000313" key="6">
    <source>
        <dbReference type="Proteomes" id="UP001501706"/>
    </source>
</evidence>
<dbReference type="PRINTS" id="PR00038">
    <property type="entry name" value="HTHLUXR"/>
</dbReference>
<dbReference type="SMART" id="SM00421">
    <property type="entry name" value="HTH_LUXR"/>
    <property type="match status" value="1"/>
</dbReference>
<gene>
    <name evidence="5" type="ORF">GCM10009097_03410</name>
</gene>
<keyword evidence="3" id="KW-0804">Transcription</keyword>
<dbReference type="PROSITE" id="PS50043">
    <property type="entry name" value="HTH_LUXR_2"/>
    <property type="match status" value="1"/>
</dbReference>